<feature type="non-terminal residue" evidence="1">
    <location>
        <position position="75"/>
    </location>
</feature>
<comment type="caution">
    <text evidence="1">The sequence shown here is derived from an EMBL/GenBank/DDBJ whole genome shotgun (WGS) entry which is preliminary data.</text>
</comment>
<evidence type="ECO:0000313" key="2">
    <source>
        <dbReference type="Proteomes" id="UP000631114"/>
    </source>
</evidence>
<gene>
    <name evidence="1" type="ORF">IFM89_035948</name>
</gene>
<evidence type="ECO:0000313" key="1">
    <source>
        <dbReference type="EMBL" id="KAF9590630.1"/>
    </source>
</evidence>
<proteinExistence type="predicted"/>
<name>A0A835GZS7_9MAGN</name>
<dbReference type="Proteomes" id="UP000631114">
    <property type="component" value="Unassembled WGS sequence"/>
</dbReference>
<accession>A0A835GZS7</accession>
<keyword evidence="2" id="KW-1185">Reference proteome</keyword>
<dbReference type="AlphaFoldDB" id="A0A835GZS7"/>
<organism evidence="1 2">
    <name type="scientific">Coptis chinensis</name>
    <dbReference type="NCBI Taxonomy" id="261450"/>
    <lineage>
        <taxon>Eukaryota</taxon>
        <taxon>Viridiplantae</taxon>
        <taxon>Streptophyta</taxon>
        <taxon>Embryophyta</taxon>
        <taxon>Tracheophyta</taxon>
        <taxon>Spermatophyta</taxon>
        <taxon>Magnoliopsida</taxon>
        <taxon>Ranunculales</taxon>
        <taxon>Ranunculaceae</taxon>
        <taxon>Coptidoideae</taxon>
        <taxon>Coptis</taxon>
    </lineage>
</organism>
<dbReference type="OrthoDB" id="1932646at2759"/>
<dbReference type="EMBL" id="JADFTS010000009">
    <property type="protein sequence ID" value="KAF9590630.1"/>
    <property type="molecule type" value="Genomic_DNA"/>
</dbReference>
<protein>
    <submittedName>
        <fullName evidence="1">Uncharacterized protein</fullName>
    </submittedName>
</protein>
<reference evidence="1 2" key="1">
    <citation type="submission" date="2020-10" db="EMBL/GenBank/DDBJ databases">
        <title>The Coptis chinensis genome and diversification of protoberbering-type alkaloids.</title>
        <authorList>
            <person name="Wang B."/>
            <person name="Shu S."/>
            <person name="Song C."/>
            <person name="Liu Y."/>
        </authorList>
    </citation>
    <scope>NUCLEOTIDE SEQUENCE [LARGE SCALE GENOMIC DNA]</scope>
    <source>
        <strain evidence="1">HL-2020</strain>
        <tissue evidence="1">Leaf</tissue>
    </source>
</reference>
<sequence length="75" mass="7933">IKGDSLEMVEYIGMQNVINVVKKSVGLQNGKLLFGFQDLPWGVLDDVVMGGVSESTFQVEPTGSESGGPTGIFKG</sequence>